<organism evidence="3 4">
    <name type="scientific">Aphis glycines</name>
    <name type="common">Soybean aphid</name>
    <dbReference type="NCBI Taxonomy" id="307491"/>
    <lineage>
        <taxon>Eukaryota</taxon>
        <taxon>Metazoa</taxon>
        <taxon>Ecdysozoa</taxon>
        <taxon>Arthropoda</taxon>
        <taxon>Hexapoda</taxon>
        <taxon>Insecta</taxon>
        <taxon>Pterygota</taxon>
        <taxon>Neoptera</taxon>
        <taxon>Paraneoptera</taxon>
        <taxon>Hemiptera</taxon>
        <taxon>Sternorrhyncha</taxon>
        <taxon>Aphidomorpha</taxon>
        <taxon>Aphidoidea</taxon>
        <taxon>Aphididae</taxon>
        <taxon>Aphidini</taxon>
        <taxon>Aphis</taxon>
        <taxon>Aphis</taxon>
    </lineage>
</organism>
<proteinExistence type="predicted"/>
<dbReference type="InterPro" id="IPR011598">
    <property type="entry name" value="bHLH_dom"/>
</dbReference>
<sequence>MLRLNNDSKIQMRLNIQRHRQKLLQCLENSNDTFLKPKIKSVSNNLEKFTLNHNVEPKTASSTELLSSKLEPTKVTNRKTRSYVQKKQLKPVIIIKEKNLDVLKDVDKKKKKTRTSVTLNQLQPNIKVNIQAELPISNVKLKPTPIRTIDMKDPEPPQPVIKKLKDLLIEELNNSSGSEDIDDNISVGSNEFSVTHSMSDVHDNDSSNLNPVGVDKHYEHKQPSDSDESKKDSSYYSCDSDIAQSDNNHPATRKKSLTGNSRKPCKRFKTPRDRNNHNTIEREFRKRVAQRFVILRENLSYLRTNRRIASKLSILLAAKKECKLLRHFESRLIEEKKILQKANDIFKKRIAELTEMTE</sequence>
<dbReference type="Proteomes" id="UP000475862">
    <property type="component" value="Unassembled WGS sequence"/>
</dbReference>
<reference evidence="3 4" key="1">
    <citation type="submission" date="2019-08" db="EMBL/GenBank/DDBJ databases">
        <title>The genome of the soybean aphid Biotype 1, its phylome, world population structure and adaptation to the North American continent.</title>
        <authorList>
            <person name="Giordano R."/>
            <person name="Donthu R.K."/>
            <person name="Hernandez A.G."/>
            <person name="Wright C.L."/>
            <person name="Zimin A.V."/>
        </authorList>
    </citation>
    <scope>NUCLEOTIDE SEQUENCE [LARGE SCALE GENOMIC DNA]</scope>
    <source>
        <tissue evidence="3">Whole aphids</tissue>
    </source>
</reference>
<dbReference type="InterPro" id="IPR036638">
    <property type="entry name" value="HLH_DNA-bd_sf"/>
</dbReference>
<feature type="compositionally biased region" description="Basic and acidic residues" evidence="1">
    <location>
        <begin position="214"/>
        <end position="233"/>
    </location>
</feature>
<gene>
    <name evidence="3" type="ORF">AGLY_009277</name>
</gene>
<dbReference type="AlphaFoldDB" id="A0A6G0TJ73"/>
<protein>
    <recommendedName>
        <fullName evidence="2">BHLH domain-containing protein</fullName>
    </recommendedName>
</protein>
<dbReference type="EMBL" id="VYZN01000036">
    <property type="protein sequence ID" value="KAE9533236.1"/>
    <property type="molecule type" value="Genomic_DNA"/>
</dbReference>
<evidence type="ECO:0000259" key="2">
    <source>
        <dbReference type="PROSITE" id="PS50888"/>
    </source>
</evidence>
<dbReference type="GO" id="GO:0046983">
    <property type="term" value="F:protein dimerization activity"/>
    <property type="evidence" value="ECO:0007669"/>
    <property type="project" value="InterPro"/>
</dbReference>
<feature type="compositionally biased region" description="Basic and acidic residues" evidence="1">
    <location>
        <begin position="270"/>
        <end position="279"/>
    </location>
</feature>
<feature type="domain" description="BHLH" evidence="2">
    <location>
        <begin position="272"/>
        <end position="325"/>
    </location>
</feature>
<dbReference type="Gene3D" id="4.10.280.10">
    <property type="entry name" value="Helix-loop-helix DNA-binding domain"/>
    <property type="match status" value="1"/>
</dbReference>
<name>A0A6G0TJ73_APHGL</name>
<evidence type="ECO:0000313" key="3">
    <source>
        <dbReference type="EMBL" id="KAE9533236.1"/>
    </source>
</evidence>
<evidence type="ECO:0000256" key="1">
    <source>
        <dbReference type="SAM" id="MobiDB-lite"/>
    </source>
</evidence>
<keyword evidence="4" id="KW-1185">Reference proteome</keyword>
<feature type="region of interest" description="Disordered" evidence="1">
    <location>
        <begin position="196"/>
        <end position="279"/>
    </location>
</feature>
<dbReference type="OrthoDB" id="6628466at2759"/>
<comment type="caution">
    <text evidence="3">The sequence shown here is derived from an EMBL/GenBank/DDBJ whole genome shotgun (WGS) entry which is preliminary data.</text>
</comment>
<dbReference type="SUPFAM" id="SSF47459">
    <property type="entry name" value="HLH, helix-loop-helix DNA-binding domain"/>
    <property type="match status" value="1"/>
</dbReference>
<dbReference type="PROSITE" id="PS50888">
    <property type="entry name" value="BHLH"/>
    <property type="match status" value="1"/>
</dbReference>
<accession>A0A6G0TJ73</accession>
<evidence type="ECO:0000313" key="4">
    <source>
        <dbReference type="Proteomes" id="UP000475862"/>
    </source>
</evidence>